<evidence type="ECO:0000256" key="1">
    <source>
        <dbReference type="ARBA" id="ARBA00023015"/>
    </source>
</evidence>
<dbReference type="InterPro" id="IPR018062">
    <property type="entry name" value="HTH_AraC-typ_CS"/>
</dbReference>
<dbReference type="PROSITE" id="PS00041">
    <property type="entry name" value="HTH_ARAC_FAMILY_1"/>
    <property type="match status" value="1"/>
</dbReference>
<organism evidence="6 7">
    <name type="scientific">Galbitalea soli</name>
    <dbReference type="NCBI Taxonomy" id="1268042"/>
    <lineage>
        <taxon>Bacteria</taxon>
        <taxon>Bacillati</taxon>
        <taxon>Actinomycetota</taxon>
        <taxon>Actinomycetes</taxon>
        <taxon>Micrococcales</taxon>
        <taxon>Microbacteriaceae</taxon>
        <taxon>Galbitalea</taxon>
    </lineage>
</organism>
<dbReference type="PROSITE" id="PS01124">
    <property type="entry name" value="HTH_ARAC_FAMILY_2"/>
    <property type="match status" value="1"/>
</dbReference>
<dbReference type="PANTHER" id="PTHR46796:SF13">
    <property type="entry name" value="HTH-TYPE TRANSCRIPTIONAL ACTIVATOR RHAS"/>
    <property type="match status" value="1"/>
</dbReference>
<name>A0A7C9PK78_9MICO</name>
<gene>
    <name evidence="6" type="ORF">G3T37_00005</name>
</gene>
<evidence type="ECO:0000259" key="5">
    <source>
        <dbReference type="PROSITE" id="PS01124"/>
    </source>
</evidence>
<dbReference type="PANTHER" id="PTHR46796">
    <property type="entry name" value="HTH-TYPE TRANSCRIPTIONAL ACTIVATOR RHAS-RELATED"/>
    <property type="match status" value="1"/>
</dbReference>
<dbReference type="InterPro" id="IPR050204">
    <property type="entry name" value="AraC_XylS_family_regulators"/>
</dbReference>
<feature type="domain" description="HTH araC/xylS-type" evidence="5">
    <location>
        <begin position="219"/>
        <end position="317"/>
    </location>
</feature>
<evidence type="ECO:0000256" key="2">
    <source>
        <dbReference type="ARBA" id="ARBA00023125"/>
    </source>
</evidence>
<feature type="region of interest" description="Disordered" evidence="4">
    <location>
        <begin position="1"/>
        <end position="51"/>
    </location>
</feature>
<dbReference type="Gene3D" id="1.10.10.60">
    <property type="entry name" value="Homeodomain-like"/>
    <property type="match status" value="2"/>
</dbReference>
<evidence type="ECO:0000256" key="4">
    <source>
        <dbReference type="SAM" id="MobiDB-lite"/>
    </source>
</evidence>
<dbReference type="RefSeq" id="WP_163471272.1">
    <property type="nucleotide sequence ID" value="NZ_JAAGWZ010000001.1"/>
</dbReference>
<dbReference type="InterPro" id="IPR009057">
    <property type="entry name" value="Homeodomain-like_sf"/>
</dbReference>
<dbReference type="AlphaFoldDB" id="A0A7C9PK78"/>
<dbReference type="SUPFAM" id="SSF46689">
    <property type="entry name" value="Homeodomain-like"/>
    <property type="match status" value="1"/>
</dbReference>
<evidence type="ECO:0000313" key="6">
    <source>
        <dbReference type="EMBL" id="NEM89734.1"/>
    </source>
</evidence>
<dbReference type="SMART" id="SM00342">
    <property type="entry name" value="HTH_ARAC"/>
    <property type="match status" value="1"/>
</dbReference>
<comment type="caution">
    <text evidence="6">The sequence shown here is derived from an EMBL/GenBank/DDBJ whole genome shotgun (WGS) entry which is preliminary data.</text>
</comment>
<keyword evidence="7" id="KW-1185">Reference proteome</keyword>
<accession>A0A7C9PK78</accession>
<dbReference type="Pfam" id="PF12833">
    <property type="entry name" value="HTH_18"/>
    <property type="match status" value="1"/>
</dbReference>
<evidence type="ECO:0000313" key="7">
    <source>
        <dbReference type="Proteomes" id="UP000479756"/>
    </source>
</evidence>
<protein>
    <submittedName>
        <fullName evidence="6">Helix-turn-helix transcriptional regulator</fullName>
    </submittedName>
</protein>
<feature type="compositionally biased region" description="Pro residues" evidence="4">
    <location>
        <begin position="1"/>
        <end position="11"/>
    </location>
</feature>
<dbReference type="InterPro" id="IPR018060">
    <property type="entry name" value="HTH_AraC"/>
</dbReference>
<feature type="compositionally biased region" description="Basic and acidic residues" evidence="4">
    <location>
        <begin position="29"/>
        <end position="45"/>
    </location>
</feature>
<dbReference type="GO" id="GO:0003700">
    <property type="term" value="F:DNA-binding transcription factor activity"/>
    <property type="evidence" value="ECO:0007669"/>
    <property type="project" value="InterPro"/>
</dbReference>
<dbReference type="Proteomes" id="UP000479756">
    <property type="component" value="Unassembled WGS sequence"/>
</dbReference>
<proteinExistence type="predicted"/>
<keyword evidence="2" id="KW-0238">DNA-binding</keyword>
<evidence type="ECO:0000256" key="3">
    <source>
        <dbReference type="ARBA" id="ARBA00023163"/>
    </source>
</evidence>
<reference evidence="6 7" key="1">
    <citation type="journal article" date="2014" name="Int. J. Syst. Evol. Microbiol.">
        <title>Description of Galbitalea soli gen. nov., sp. nov., and Frondihabitans sucicola sp. nov.</title>
        <authorList>
            <person name="Kim S.J."/>
            <person name="Lim J.M."/>
            <person name="Ahn J.H."/>
            <person name="Weon H.Y."/>
            <person name="Hamada M."/>
            <person name="Suzuki K."/>
            <person name="Ahn T.Y."/>
            <person name="Kwon S.W."/>
        </authorList>
    </citation>
    <scope>NUCLEOTIDE SEQUENCE [LARGE SCALE GENOMIC DNA]</scope>
    <source>
        <strain evidence="6 7">NBRC 108727</strain>
    </source>
</reference>
<keyword evidence="3" id="KW-0804">Transcription</keyword>
<sequence length="325" mass="35215">MRPAAPAPTPIAAPATRLHLGGRPFSDLARPRGQDARRAGGDHSADPGFGFVDRDYPPTETETQGPTGYEIHLVRRTSGHYIIGDRVGRFSPGHVSLVGPHLPREWISDVSPGTVVRARDGVVHFDDAWFEKCAAVIPELGQARALLRASHRGIVFGGRTAERAAEEIEGVGRSSGPTRMGHFLALIGLLLGAPESELRFVSHRWLATPASRDEAAALDAGLAYVYANIGGPVTLSEAARRARMSQPTFSKYFRRASGGTFTEVVRTLRIAKARELLTHTTDPIAAICFAAGFSGLTNFNRQFRRETGMTPREYRTASRSAAQHS</sequence>
<keyword evidence="1" id="KW-0805">Transcription regulation</keyword>
<dbReference type="GO" id="GO:0043565">
    <property type="term" value="F:sequence-specific DNA binding"/>
    <property type="evidence" value="ECO:0007669"/>
    <property type="project" value="InterPro"/>
</dbReference>
<dbReference type="EMBL" id="JAAGWZ010000001">
    <property type="protein sequence ID" value="NEM89734.1"/>
    <property type="molecule type" value="Genomic_DNA"/>
</dbReference>